<dbReference type="GO" id="GO:0016829">
    <property type="term" value="F:lyase activity"/>
    <property type="evidence" value="ECO:0007669"/>
    <property type="project" value="UniProtKB-KW"/>
</dbReference>
<dbReference type="EMBL" id="JAAAUY010000969">
    <property type="protein sequence ID" value="KAF9325148.1"/>
    <property type="molecule type" value="Genomic_DNA"/>
</dbReference>
<proteinExistence type="predicted"/>
<keyword evidence="1" id="KW-0732">Signal</keyword>
<dbReference type="Proteomes" id="UP000696485">
    <property type="component" value="Unassembled WGS sequence"/>
</dbReference>
<feature type="region of interest" description="Disordered" evidence="3">
    <location>
        <begin position="78"/>
        <end position="105"/>
    </location>
</feature>
<organism evidence="6 7">
    <name type="scientific">Podila minutissima</name>
    <dbReference type="NCBI Taxonomy" id="64525"/>
    <lineage>
        <taxon>Eukaryota</taxon>
        <taxon>Fungi</taxon>
        <taxon>Fungi incertae sedis</taxon>
        <taxon>Mucoromycota</taxon>
        <taxon>Mortierellomycotina</taxon>
        <taxon>Mortierellomycetes</taxon>
        <taxon>Mortierellales</taxon>
        <taxon>Mortierellaceae</taxon>
        <taxon>Podila</taxon>
    </lineage>
</organism>
<dbReference type="Pfam" id="PF05426">
    <property type="entry name" value="Alginate_lyase"/>
    <property type="match status" value="1"/>
</dbReference>
<reference evidence="6" key="1">
    <citation type="journal article" date="2020" name="Fungal Divers.">
        <title>Resolving the Mortierellaceae phylogeny through synthesis of multi-gene phylogenetics and phylogenomics.</title>
        <authorList>
            <person name="Vandepol N."/>
            <person name="Liber J."/>
            <person name="Desiro A."/>
            <person name="Na H."/>
            <person name="Kennedy M."/>
            <person name="Barry K."/>
            <person name="Grigoriev I.V."/>
            <person name="Miller A.N."/>
            <person name="O'Donnell K."/>
            <person name="Stajich J.E."/>
            <person name="Bonito G."/>
        </authorList>
    </citation>
    <scope>NUCLEOTIDE SEQUENCE</scope>
    <source>
        <strain evidence="6">NVP1</strain>
    </source>
</reference>
<dbReference type="Gene3D" id="1.50.10.100">
    <property type="entry name" value="Chondroitin AC/alginate lyase"/>
    <property type="match status" value="1"/>
</dbReference>
<dbReference type="SUPFAM" id="SSF48230">
    <property type="entry name" value="Chondroitin AC/alginate lyase"/>
    <property type="match status" value="1"/>
</dbReference>
<dbReference type="InterPro" id="IPR008929">
    <property type="entry name" value="Chondroitin_lyas"/>
</dbReference>
<dbReference type="AlphaFoldDB" id="A0A9P5SC23"/>
<evidence type="ECO:0000256" key="3">
    <source>
        <dbReference type="SAM" id="MobiDB-lite"/>
    </source>
</evidence>
<accession>A0A9P5SC23</accession>
<evidence type="ECO:0000259" key="5">
    <source>
        <dbReference type="Pfam" id="PF05426"/>
    </source>
</evidence>
<evidence type="ECO:0000313" key="6">
    <source>
        <dbReference type="EMBL" id="KAF9325148.1"/>
    </source>
</evidence>
<keyword evidence="4" id="KW-0472">Membrane</keyword>
<sequence>MGGLRRLTLRKAILTTGGLLFVYIILSTAFGPGIKDVKPLIHPVGETIHIKDSSKDLAQEAAPEIPSRQPPAIQLDPVDDTQHPWPIVGSDSEVSPKGDDGETQDATADDLALINAIKARKASPVTYTQMLSASRRERDYAIALLVREANLAMRSTDVYSVTVKNQTAPSGNIHDYLSLSKYYWPNKSTPDGLPYKRIDGHVNPEIETVRDYRLLRTMIREVHVMGMAYHFTGNKDYATKCAMRLREWFLDEATYMNPNINYGSLRKGENLGARTGVLDLFTIFRVFDALHYLKQEPSWPQDLIPQLQDWFRRYLRWLETSPLAKIERESNNNHGTYYDVQVIAIHLFLGRNEEAKQVALKALHIRIDPQISAKGEQPEEMERKTSWYYSVFNLQALMTLARWGDDLGVDMWHYEGPQGQSIKKAIDFMLPFASRDGEGWPVENLKGFDMTDYLKCLQIAWFVYGDEKYLDTIAYLQPRVQQDMDNGKIKTISTFMCDMSTLLEATKRGGQGFIWHWCLT</sequence>
<dbReference type="GO" id="GO:0042597">
    <property type="term" value="C:periplasmic space"/>
    <property type="evidence" value="ECO:0007669"/>
    <property type="project" value="InterPro"/>
</dbReference>
<keyword evidence="2" id="KW-0456">Lyase</keyword>
<keyword evidence="7" id="KW-1185">Reference proteome</keyword>
<keyword evidence="4" id="KW-1133">Transmembrane helix</keyword>
<protein>
    <recommendedName>
        <fullName evidence="5">Alginate lyase domain-containing protein</fullName>
    </recommendedName>
</protein>
<feature type="domain" description="Alginate lyase" evidence="5">
    <location>
        <begin position="160"/>
        <end position="440"/>
    </location>
</feature>
<evidence type="ECO:0000256" key="4">
    <source>
        <dbReference type="SAM" id="Phobius"/>
    </source>
</evidence>
<evidence type="ECO:0000313" key="7">
    <source>
        <dbReference type="Proteomes" id="UP000696485"/>
    </source>
</evidence>
<gene>
    <name evidence="6" type="ORF">BG006_011348</name>
</gene>
<name>A0A9P5SC23_9FUNG</name>
<keyword evidence="4" id="KW-0812">Transmembrane</keyword>
<dbReference type="InterPro" id="IPR008397">
    <property type="entry name" value="Alginate_lyase_dom"/>
</dbReference>
<feature type="transmembrane region" description="Helical" evidence="4">
    <location>
        <begin position="12"/>
        <end position="34"/>
    </location>
</feature>
<comment type="caution">
    <text evidence="6">The sequence shown here is derived from an EMBL/GenBank/DDBJ whole genome shotgun (WGS) entry which is preliminary data.</text>
</comment>
<evidence type="ECO:0000256" key="1">
    <source>
        <dbReference type="ARBA" id="ARBA00022729"/>
    </source>
</evidence>
<evidence type="ECO:0000256" key="2">
    <source>
        <dbReference type="ARBA" id="ARBA00023239"/>
    </source>
</evidence>